<evidence type="ECO:0000256" key="7">
    <source>
        <dbReference type="ARBA" id="ARBA00023136"/>
    </source>
</evidence>
<feature type="transmembrane region" description="Helical" evidence="8">
    <location>
        <begin position="262"/>
        <end position="282"/>
    </location>
</feature>
<feature type="transmembrane region" description="Helical" evidence="8">
    <location>
        <begin position="28"/>
        <end position="44"/>
    </location>
</feature>
<name>A0A6B8WKD3_9CORY</name>
<sequence length="467" mass="48125">MNLFLALLPLLLVIGVLLARQSTLRSALLGLGSAVLIGVLWFGLGWRESLSATGQWWPLVLEVMLIVGGGIAFAEAGRRTGDQAELSGWLRARLGTGVTPALAVVHGVTPLAESLTGFGVGVAIAVPLLLGLGYSGRQAAPLGLLGLCAIPWGAMGPGTLIAAQMAEVGFDDFGVMCAVLSLPVFIGAGIAAVFLIAEPGQRARGMGLAIASGLLLWVGVLGANLLFGTATAGALGAAFTLAVHLLLHRFRGMSMQAPARVWQALAPYGVLLGGVLLLKVLLRLSSLEDTPWKYLGSPAFWLAVAVLFTLRTTRNELRPTLRHATRTWSHVGPATGLFIVLGVVMSVSGMSGQIANGLAELGGLYLFLVPVIGGAGGFLTGSNSGANAMFAGPQAQAANVLGVSALPVVAAQNVSASLLTLASPSRIELAVRLCPDQPERQPVFRLALQVCVALIVILSLLTVLLAT</sequence>
<evidence type="ECO:0000256" key="4">
    <source>
        <dbReference type="ARBA" id="ARBA00022475"/>
    </source>
</evidence>
<feature type="transmembrane region" description="Helical" evidence="8">
    <location>
        <begin position="56"/>
        <end position="74"/>
    </location>
</feature>
<evidence type="ECO:0000256" key="5">
    <source>
        <dbReference type="ARBA" id="ARBA00022692"/>
    </source>
</evidence>
<dbReference type="InterPro" id="IPR003804">
    <property type="entry name" value="Lactate_perm"/>
</dbReference>
<evidence type="ECO:0000256" key="6">
    <source>
        <dbReference type="ARBA" id="ARBA00022989"/>
    </source>
</evidence>
<reference evidence="9 10" key="1">
    <citation type="submission" date="2019-11" db="EMBL/GenBank/DDBJ databases">
        <title>Complete genome sequence of Corynebacterium kalinowskii 1959, a novel Corynebacterium species isolated from soil of a small paddock in Vilsendorf, Germany.</title>
        <authorList>
            <person name="Schaffert L."/>
            <person name="Ruwe M."/>
            <person name="Milse J."/>
            <person name="Hanuschka K."/>
            <person name="Ortseifen V."/>
            <person name="Droste J."/>
            <person name="Brandt D."/>
            <person name="Schlueter L."/>
            <person name="Kutter Y."/>
            <person name="Vinke S."/>
            <person name="Viehoefer P."/>
            <person name="Jacob L."/>
            <person name="Luebke N.-C."/>
            <person name="Schulte-Berndt E."/>
            <person name="Hain C."/>
            <person name="Linder M."/>
            <person name="Schmidt P."/>
            <person name="Wollenschlaeger L."/>
            <person name="Luttermann T."/>
            <person name="Thieme E."/>
            <person name="Hassa J."/>
            <person name="Haak M."/>
            <person name="Wittchen M."/>
            <person name="Mentz A."/>
            <person name="Persicke M."/>
            <person name="Busche T."/>
            <person name="Ruckert C."/>
        </authorList>
    </citation>
    <scope>NUCLEOTIDE SEQUENCE [LARGE SCALE GENOMIC DNA]</scope>
    <source>
        <strain evidence="9 10">2039</strain>
    </source>
</reference>
<keyword evidence="4 8" id="KW-1003">Cell membrane</keyword>
<evidence type="ECO:0000256" key="8">
    <source>
        <dbReference type="RuleBase" id="RU365092"/>
    </source>
</evidence>
<dbReference type="GO" id="GO:0015295">
    <property type="term" value="F:solute:proton symporter activity"/>
    <property type="evidence" value="ECO:0007669"/>
    <property type="project" value="TreeGrafter"/>
</dbReference>
<proteinExistence type="inferred from homology"/>
<feature type="transmembrane region" description="Helical" evidence="8">
    <location>
        <begin position="142"/>
        <end position="161"/>
    </location>
</feature>
<keyword evidence="7 8" id="KW-0472">Membrane</keyword>
<feature type="transmembrane region" description="Helical" evidence="8">
    <location>
        <begin position="331"/>
        <end position="350"/>
    </location>
</feature>
<dbReference type="Proteomes" id="UP000424462">
    <property type="component" value="Chromosome"/>
</dbReference>
<keyword evidence="10" id="KW-1185">Reference proteome</keyword>
<evidence type="ECO:0000256" key="2">
    <source>
        <dbReference type="ARBA" id="ARBA00010100"/>
    </source>
</evidence>
<comment type="similarity">
    <text evidence="2 8">Belongs to the lactate permease family.</text>
</comment>
<evidence type="ECO:0000313" key="10">
    <source>
        <dbReference type="Proteomes" id="UP000424462"/>
    </source>
</evidence>
<dbReference type="AlphaFoldDB" id="A0A6B8WKD3"/>
<feature type="transmembrane region" description="Helical" evidence="8">
    <location>
        <begin position="115"/>
        <end position="135"/>
    </location>
</feature>
<dbReference type="EMBL" id="CP046455">
    <property type="protein sequence ID" value="QGU06888.1"/>
    <property type="molecule type" value="Genomic_DNA"/>
</dbReference>
<protein>
    <recommendedName>
        <fullName evidence="8">L-lactate permease</fullName>
    </recommendedName>
</protein>
<comment type="function">
    <text evidence="8">Uptake of L-lactate across the membrane. Can also transport D-lactate and glycolate.</text>
</comment>
<evidence type="ECO:0000256" key="3">
    <source>
        <dbReference type="ARBA" id="ARBA00022448"/>
    </source>
</evidence>
<feature type="transmembrane region" description="Helical" evidence="8">
    <location>
        <begin position="446"/>
        <end position="466"/>
    </location>
</feature>
<organism evidence="9 10">
    <name type="scientific">Corynebacterium occultum</name>
    <dbReference type="NCBI Taxonomy" id="2675219"/>
    <lineage>
        <taxon>Bacteria</taxon>
        <taxon>Bacillati</taxon>
        <taxon>Actinomycetota</taxon>
        <taxon>Actinomycetes</taxon>
        <taxon>Mycobacteriales</taxon>
        <taxon>Corynebacteriaceae</taxon>
        <taxon>Corynebacterium</taxon>
    </lineage>
</organism>
<dbReference type="KEGG" id="cok:COCCU_04710"/>
<evidence type="ECO:0000256" key="1">
    <source>
        <dbReference type="ARBA" id="ARBA00004651"/>
    </source>
</evidence>
<accession>A0A6B8WKD3</accession>
<feature type="transmembrane region" description="Helical" evidence="8">
    <location>
        <begin position="233"/>
        <end position="250"/>
    </location>
</feature>
<feature type="transmembrane region" description="Helical" evidence="8">
    <location>
        <begin position="208"/>
        <end position="227"/>
    </location>
</feature>
<dbReference type="GO" id="GO:0005886">
    <property type="term" value="C:plasma membrane"/>
    <property type="evidence" value="ECO:0007669"/>
    <property type="project" value="UniProtKB-SubCell"/>
</dbReference>
<comment type="subcellular location">
    <subcellularLocation>
        <location evidence="1 8">Cell membrane</location>
        <topology evidence="1 8">Multi-pass membrane protein</topology>
    </subcellularLocation>
</comment>
<dbReference type="Pfam" id="PF02652">
    <property type="entry name" value="Lactate_perm"/>
    <property type="match status" value="1"/>
</dbReference>
<feature type="transmembrane region" description="Helical" evidence="8">
    <location>
        <begin position="362"/>
        <end position="380"/>
    </location>
</feature>
<keyword evidence="3 8" id="KW-0813">Transport</keyword>
<evidence type="ECO:0000313" key="9">
    <source>
        <dbReference type="EMBL" id="QGU06888.1"/>
    </source>
</evidence>
<dbReference type="GO" id="GO:0015129">
    <property type="term" value="F:lactate transmembrane transporter activity"/>
    <property type="evidence" value="ECO:0007669"/>
    <property type="project" value="UniProtKB-UniRule"/>
</dbReference>
<keyword evidence="5 8" id="KW-0812">Transmembrane</keyword>
<feature type="transmembrane region" description="Helical" evidence="8">
    <location>
        <begin position="294"/>
        <end position="310"/>
    </location>
</feature>
<dbReference type="PANTHER" id="PTHR30003">
    <property type="entry name" value="L-LACTATE PERMEASE"/>
    <property type="match status" value="1"/>
</dbReference>
<gene>
    <name evidence="9" type="primary">glcA2</name>
    <name evidence="9" type="ORF">COCCU_04710</name>
</gene>
<dbReference type="RefSeq" id="WP_156230453.1">
    <property type="nucleotide sequence ID" value="NZ_CP046455.1"/>
</dbReference>
<keyword evidence="6 8" id="KW-1133">Transmembrane helix</keyword>
<feature type="transmembrane region" description="Helical" evidence="8">
    <location>
        <begin position="173"/>
        <end position="196"/>
    </location>
</feature>
<dbReference type="PANTHER" id="PTHR30003:SF0">
    <property type="entry name" value="GLYCOLATE PERMEASE GLCA-RELATED"/>
    <property type="match status" value="1"/>
</dbReference>